<dbReference type="GO" id="GO:0006265">
    <property type="term" value="P:DNA topological change"/>
    <property type="evidence" value="ECO:0007669"/>
    <property type="project" value="InterPro"/>
</dbReference>
<proteinExistence type="predicted"/>
<dbReference type="InterPro" id="IPR013500">
    <property type="entry name" value="TopoI_cat_euk"/>
</dbReference>
<dbReference type="InterPro" id="IPR049331">
    <property type="entry name" value="Top1B_N_bact"/>
</dbReference>
<evidence type="ECO:0000313" key="4">
    <source>
        <dbReference type="Proteomes" id="UP000309872"/>
    </source>
</evidence>
<accession>A0A4U0GWB5</accession>
<evidence type="ECO:0000259" key="2">
    <source>
        <dbReference type="Pfam" id="PF21338"/>
    </source>
</evidence>
<dbReference type="Proteomes" id="UP000309872">
    <property type="component" value="Unassembled WGS sequence"/>
</dbReference>
<dbReference type="InterPro" id="IPR014711">
    <property type="entry name" value="TopoI_cat_a-hlx-sub_euk"/>
</dbReference>
<comment type="caution">
    <text evidence="3">The sequence shown here is derived from an EMBL/GenBank/DDBJ whole genome shotgun (WGS) entry which is preliminary data.</text>
</comment>
<dbReference type="GO" id="GO:0003917">
    <property type="term" value="F:DNA topoisomerase type I (single strand cut, ATP-independent) activity"/>
    <property type="evidence" value="ECO:0007669"/>
    <property type="project" value="InterPro"/>
</dbReference>
<sequence length="350" mass="40526">MHLQRKQDSALKYVSSDAEGYRRLKNKNGFFYVNPKGKKIKDTAILSYIEKLVLPPAWEDVWISMEQNGHLLATGIDALGRKQYRYHAKWMQIRNLKKFEKLYDFGCALPKLKQQLKKDLRKRTFIKDKITAAAILVMSETYLRAGNTLYEQKYGSYGLTTLKNRHVKIVGSKAFFKFTGKKSVKQNIILSNSGLVRILKKIKELPGQKLFQYYDTEGCIQQLDSGNVNHYIQTYMNGDFSCKDFRTWAGCCMALLCMIDTETGKIKDSTPKNLVGIVDQVANKLGNTRNITRNYYIHPKLQQDFLDSKLDRYINRLINHIKKGKQPVESAERIFMSYLKDIGNMKTPKE</sequence>
<dbReference type="InterPro" id="IPR011010">
    <property type="entry name" value="DNA_brk_join_enz"/>
</dbReference>
<evidence type="ECO:0000259" key="1">
    <source>
        <dbReference type="Pfam" id="PF01028"/>
    </source>
</evidence>
<reference evidence="3 4" key="1">
    <citation type="submission" date="2019-04" db="EMBL/GenBank/DDBJ databases">
        <title>Sphingobacterium olei sp. nov., isolated from oil-contaminated soil.</title>
        <authorList>
            <person name="Liu B."/>
        </authorList>
    </citation>
    <scope>NUCLEOTIDE SEQUENCE [LARGE SCALE GENOMIC DNA]</scope>
    <source>
        <strain evidence="3 4">Y3L14</strain>
    </source>
</reference>
<name>A0A4U0GWB5_9SPHI</name>
<dbReference type="InterPro" id="IPR035447">
    <property type="entry name" value="DNA_topo_I_N_sf"/>
</dbReference>
<dbReference type="RefSeq" id="WP_136822090.1">
    <property type="nucleotide sequence ID" value="NZ_BMJX01000006.1"/>
</dbReference>
<gene>
    <name evidence="3" type="ORF">FAZ19_17695</name>
</gene>
<feature type="domain" description="DNA topoisomerase IB N-terminal" evidence="2">
    <location>
        <begin position="29"/>
        <end position="77"/>
    </location>
</feature>
<dbReference type="PROSITE" id="PS52038">
    <property type="entry name" value="TOPO_IB_2"/>
    <property type="match status" value="1"/>
</dbReference>
<dbReference type="Pfam" id="PF01028">
    <property type="entry name" value="Topoisom_I"/>
    <property type="match status" value="1"/>
</dbReference>
<feature type="domain" description="DNA topoisomerase I catalytic core eukaryotic-type" evidence="1">
    <location>
        <begin position="89"/>
        <end position="300"/>
    </location>
</feature>
<keyword evidence="3" id="KW-0413">Isomerase</keyword>
<protein>
    <submittedName>
        <fullName evidence="3">DNA topoisomerase IB</fullName>
    </submittedName>
</protein>
<dbReference type="OrthoDB" id="9778962at2"/>
<evidence type="ECO:0000313" key="3">
    <source>
        <dbReference type="EMBL" id="TJY63415.1"/>
    </source>
</evidence>
<dbReference type="Pfam" id="PF21338">
    <property type="entry name" value="Top1B_N_bact"/>
    <property type="match status" value="1"/>
</dbReference>
<dbReference type="GO" id="GO:0003677">
    <property type="term" value="F:DNA binding"/>
    <property type="evidence" value="ECO:0007669"/>
    <property type="project" value="InterPro"/>
</dbReference>
<dbReference type="SUPFAM" id="SSF56349">
    <property type="entry name" value="DNA breaking-rejoining enzymes"/>
    <property type="match status" value="1"/>
</dbReference>
<dbReference type="SUPFAM" id="SSF55869">
    <property type="entry name" value="DNA topoisomerase I domain"/>
    <property type="match status" value="1"/>
</dbReference>
<dbReference type="AlphaFoldDB" id="A0A4U0GWB5"/>
<dbReference type="EMBL" id="SUKA01000006">
    <property type="protein sequence ID" value="TJY63415.1"/>
    <property type="molecule type" value="Genomic_DNA"/>
</dbReference>
<dbReference type="Gene3D" id="3.30.66.10">
    <property type="entry name" value="DNA topoisomerase I domain"/>
    <property type="match status" value="1"/>
</dbReference>
<organism evidence="3 4">
    <name type="scientific">Sphingobacterium alkalisoli</name>
    <dbReference type="NCBI Taxonomy" id="1874115"/>
    <lineage>
        <taxon>Bacteria</taxon>
        <taxon>Pseudomonadati</taxon>
        <taxon>Bacteroidota</taxon>
        <taxon>Sphingobacteriia</taxon>
        <taxon>Sphingobacteriales</taxon>
        <taxon>Sphingobacteriaceae</taxon>
        <taxon>Sphingobacterium</taxon>
    </lineage>
</organism>
<dbReference type="Gene3D" id="1.10.132.120">
    <property type="match status" value="1"/>
</dbReference>
<keyword evidence="4" id="KW-1185">Reference proteome</keyword>
<dbReference type="Gene3D" id="3.90.15.10">
    <property type="entry name" value="Topoisomerase I, Chain A, domain 3"/>
    <property type="match status" value="1"/>
</dbReference>